<protein>
    <submittedName>
        <fullName evidence="1">Jg21110 protein</fullName>
    </submittedName>
</protein>
<reference evidence="1" key="1">
    <citation type="submission" date="2022-03" db="EMBL/GenBank/DDBJ databases">
        <authorList>
            <person name="Lindestad O."/>
        </authorList>
    </citation>
    <scope>NUCLEOTIDE SEQUENCE</scope>
</reference>
<dbReference type="AlphaFoldDB" id="A0A8S4RQI5"/>
<name>A0A8S4RQI5_9NEOP</name>
<sequence>MKISKNHLDIPVWQTYDKNDSTKPTKAIVSNAGDCNVDDLTFKIVGNFGKWQLWLSIYMAMLKMPLAWYQLNIIFMAPPQDYWCAKPESFNMYTEQEWRDICAPGTVPALYLFSGELFPTIGRNSGVAGVTTFARISAMVAPAIVSLDGVMHDLPLVLLAIMSFGQLALLVPLPETKGQPLPDTLAQAEQFNKRYQQPKRLEQDVVKQGLEAISYRILKSGH</sequence>
<dbReference type="InterPro" id="IPR036259">
    <property type="entry name" value="MFS_trans_sf"/>
</dbReference>
<dbReference type="OrthoDB" id="3936150at2759"/>
<evidence type="ECO:0000313" key="2">
    <source>
        <dbReference type="Proteomes" id="UP000838756"/>
    </source>
</evidence>
<dbReference type="Gene3D" id="1.20.1250.20">
    <property type="entry name" value="MFS general substrate transporter like domains"/>
    <property type="match status" value="1"/>
</dbReference>
<keyword evidence="2" id="KW-1185">Reference proteome</keyword>
<gene>
    <name evidence="1" type="primary">jg21110</name>
    <name evidence="1" type="ORF">PAEG_LOCUS15510</name>
</gene>
<dbReference type="SUPFAM" id="SSF103473">
    <property type="entry name" value="MFS general substrate transporter"/>
    <property type="match status" value="1"/>
</dbReference>
<dbReference type="EMBL" id="CAKXAJ010025342">
    <property type="protein sequence ID" value="CAH2238405.1"/>
    <property type="molecule type" value="Genomic_DNA"/>
</dbReference>
<organism evidence="1 2">
    <name type="scientific">Pararge aegeria aegeria</name>
    <dbReference type="NCBI Taxonomy" id="348720"/>
    <lineage>
        <taxon>Eukaryota</taxon>
        <taxon>Metazoa</taxon>
        <taxon>Ecdysozoa</taxon>
        <taxon>Arthropoda</taxon>
        <taxon>Hexapoda</taxon>
        <taxon>Insecta</taxon>
        <taxon>Pterygota</taxon>
        <taxon>Neoptera</taxon>
        <taxon>Endopterygota</taxon>
        <taxon>Lepidoptera</taxon>
        <taxon>Glossata</taxon>
        <taxon>Ditrysia</taxon>
        <taxon>Papilionoidea</taxon>
        <taxon>Nymphalidae</taxon>
        <taxon>Satyrinae</taxon>
        <taxon>Satyrini</taxon>
        <taxon>Parargina</taxon>
        <taxon>Pararge</taxon>
    </lineage>
</organism>
<dbReference type="Proteomes" id="UP000838756">
    <property type="component" value="Unassembled WGS sequence"/>
</dbReference>
<comment type="caution">
    <text evidence="1">The sequence shown here is derived from an EMBL/GenBank/DDBJ whole genome shotgun (WGS) entry which is preliminary data.</text>
</comment>
<proteinExistence type="predicted"/>
<accession>A0A8S4RQI5</accession>
<evidence type="ECO:0000313" key="1">
    <source>
        <dbReference type="EMBL" id="CAH2238405.1"/>
    </source>
</evidence>